<dbReference type="GO" id="GO:0006574">
    <property type="term" value="P:L-valine catabolic process"/>
    <property type="evidence" value="ECO:0007669"/>
    <property type="project" value="TreeGrafter"/>
</dbReference>
<proteinExistence type="inferred from homology"/>
<evidence type="ECO:0000256" key="1">
    <source>
        <dbReference type="ARBA" id="ARBA00009986"/>
    </source>
</evidence>
<evidence type="ECO:0008006" key="5">
    <source>
        <dbReference type="Google" id="ProtNLM"/>
    </source>
</evidence>
<evidence type="ECO:0000313" key="4">
    <source>
        <dbReference type="Proteomes" id="UP000233469"/>
    </source>
</evidence>
<dbReference type="GO" id="GO:0005739">
    <property type="term" value="C:mitochondrion"/>
    <property type="evidence" value="ECO:0007669"/>
    <property type="project" value="TreeGrafter"/>
</dbReference>
<evidence type="ECO:0000313" key="3">
    <source>
        <dbReference type="EMBL" id="PKK69896.1"/>
    </source>
</evidence>
<dbReference type="Proteomes" id="UP000233469">
    <property type="component" value="Unassembled WGS sequence"/>
</dbReference>
<feature type="non-terminal residue" evidence="3">
    <location>
        <position position="1"/>
    </location>
</feature>
<feature type="non-terminal residue" evidence="3">
    <location>
        <position position="76"/>
    </location>
</feature>
<dbReference type="GO" id="GO:0004491">
    <property type="term" value="F:methylmalonate-semialdehyde dehydrogenase (acylating, NAD) activity"/>
    <property type="evidence" value="ECO:0007669"/>
    <property type="project" value="InterPro"/>
</dbReference>
<dbReference type="EMBL" id="LLXL01000715">
    <property type="protein sequence ID" value="PKK69528.1"/>
    <property type="molecule type" value="Genomic_DNA"/>
</dbReference>
<comment type="caution">
    <text evidence="3">The sequence shown here is derived from an EMBL/GenBank/DDBJ whole genome shotgun (WGS) entry which is preliminary data.</text>
</comment>
<organism evidence="3 4">
    <name type="scientific">Rhizophagus irregularis</name>
    <dbReference type="NCBI Taxonomy" id="588596"/>
    <lineage>
        <taxon>Eukaryota</taxon>
        <taxon>Fungi</taxon>
        <taxon>Fungi incertae sedis</taxon>
        <taxon>Mucoromycota</taxon>
        <taxon>Glomeromycotina</taxon>
        <taxon>Glomeromycetes</taxon>
        <taxon>Glomerales</taxon>
        <taxon>Glomeraceae</taxon>
        <taxon>Rhizophagus</taxon>
    </lineage>
</organism>
<dbReference type="GO" id="GO:0006210">
    <property type="term" value="P:thymine catabolic process"/>
    <property type="evidence" value="ECO:0007669"/>
    <property type="project" value="TreeGrafter"/>
</dbReference>
<accession>A0A2N1N7K7</accession>
<protein>
    <recommendedName>
        <fullName evidence="5">FAR1 domain-containing protein</fullName>
    </recommendedName>
</protein>
<dbReference type="InterPro" id="IPR010061">
    <property type="entry name" value="MeMal-semiAld_DH"/>
</dbReference>
<dbReference type="PANTHER" id="PTHR43866">
    <property type="entry name" value="MALONATE-SEMIALDEHYDE DEHYDROGENASE"/>
    <property type="match status" value="1"/>
</dbReference>
<evidence type="ECO:0000313" key="2">
    <source>
        <dbReference type="EMBL" id="PKK69528.1"/>
    </source>
</evidence>
<dbReference type="EMBL" id="LLXL01000676">
    <property type="protein sequence ID" value="PKK69896.1"/>
    <property type="molecule type" value="Genomic_DNA"/>
</dbReference>
<sequence length="76" mass="8669">IDCPFELYAARYSDSKWRLEVRNENHNHDHSEDMSGYPIARKLTESQQETVAAMTVAGSRPQEILSTLRQNNSSTS</sequence>
<gene>
    <name evidence="2" type="ORF">RhiirC2_644397</name>
    <name evidence="3" type="ORF">RhiirC2_647769</name>
</gene>
<reference evidence="3 4" key="1">
    <citation type="submission" date="2016-04" db="EMBL/GenBank/DDBJ databases">
        <title>Genome analyses suggest a sexual origin of heterokaryosis in a supposedly ancient asexual fungus.</title>
        <authorList>
            <person name="Ropars J."/>
            <person name="Sedzielewska K."/>
            <person name="Noel J."/>
            <person name="Charron P."/>
            <person name="Farinelli L."/>
            <person name="Marton T."/>
            <person name="Kruger M."/>
            <person name="Pelin A."/>
            <person name="Brachmann A."/>
            <person name="Corradi N."/>
        </authorList>
    </citation>
    <scope>NUCLEOTIDE SEQUENCE [LARGE SCALE GENOMIC DNA]</scope>
    <source>
        <strain evidence="3 4">C2</strain>
    </source>
</reference>
<name>A0A2N1N7K7_9GLOM</name>
<comment type="similarity">
    <text evidence="1">Belongs to the aldehyde dehydrogenase family.</text>
</comment>
<dbReference type="PANTHER" id="PTHR43866:SF3">
    <property type="entry name" value="METHYLMALONATE-SEMIALDEHYDE DEHYDROGENASE [ACYLATING], MITOCHONDRIAL"/>
    <property type="match status" value="1"/>
</dbReference>
<reference evidence="3 4" key="2">
    <citation type="submission" date="2017-10" db="EMBL/GenBank/DDBJ databases">
        <title>Extensive intraspecific genome diversity in a model arbuscular mycorrhizal fungus.</title>
        <authorList>
            <person name="Chen E.C.H."/>
            <person name="Morin E."/>
            <person name="Baudet D."/>
            <person name="Noel J."/>
            <person name="Ndikumana S."/>
            <person name="Charron P."/>
            <person name="St-Onge C."/>
            <person name="Giorgi J."/>
            <person name="Grigoriev I.V."/>
            <person name="Roux C."/>
            <person name="Martin F.M."/>
            <person name="Corradi N."/>
        </authorList>
    </citation>
    <scope>NUCLEOTIDE SEQUENCE [LARGE SCALE GENOMIC DNA]</scope>
    <source>
        <strain evidence="3 4">C2</strain>
    </source>
</reference>
<dbReference type="AlphaFoldDB" id="A0A2N1N7K7"/>